<keyword evidence="3" id="KW-1185">Reference proteome</keyword>
<dbReference type="Proteomes" id="UP000279259">
    <property type="component" value="Unassembled WGS sequence"/>
</dbReference>
<proteinExistence type="predicted"/>
<comment type="caution">
    <text evidence="2">The sequence shown here is derived from an EMBL/GenBank/DDBJ whole genome shotgun (WGS) entry which is preliminary data.</text>
</comment>
<protein>
    <submittedName>
        <fullName evidence="2">Uncharacterized protein</fullName>
    </submittedName>
</protein>
<sequence>MYSEPSSTVGSDPDSLLVPLSVPHPLEPQAHRPMRRLKDILSSFGLGSRNDSEVAVTDIITEPKKLIDTNTPVDTLTLVDRIRHELAASSASVFSGLRSIDILVEDNGIQLGLTHSSASQAEIRADTKVYSATGCMSDLSAADLSECSSSLQQLLNSDVAKRAMEELQELKSTSRTLLHTEVDGSRCAQVISVGTLAPHVILGAYKVSSDCDPSSTVWYLGLRLQTGDPTGRLPLEPIQLEAKRVRG</sequence>
<dbReference type="OrthoDB" id="10381022at2759"/>
<accession>A0A427YV16</accession>
<evidence type="ECO:0000256" key="1">
    <source>
        <dbReference type="SAM" id="MobiDB-lite"/>
    </source>
</evidence>
<feature type="compositionally biased region" description="Low complexity" evidence="1">
    <location>
        <begin position="11"/>
        <end position="23"/>
    </location>
</feature>
<dbReference type="AlphaFoldDB" id="A0A427YV16"/>
<reference evidence="2 3" key="1">
    <citation type="submission" date="2018-11" db="EMBL/GenBank/DDBJ databases">
        <title>Genome sequence of Saitozyma podzolica DSM 27192.</title>
        <authorList>
            <person name="Aliyu H."/>
            <person name="Gorte O."/>
            <person name="Ochsenreither K."/>
        </authorList>
    </citation>
    <scope>NUCLEOTIDE SEQUENCE [LARGE SCALE GENOMIC DNA]</scope>
    <source>
        <strain evidence="2 3">DSM 27192</strain>
    </source>
</reference>
<evidence type="ECO:0000313" key="2">
    <source>
        <dbReference type="EMBL" id="RSH94978.1"/>
    </source>
</evidence>
<gene>
    <name evidence="2" type="ORF">EHS25_000063</name>
</gene>
<organism evidence="2 3">
    <name type="scientific">Saitozyma podzolica</name>
    <dbReference type="NCBI Taxonomy" id="1890683"/>
    <lineage>
        <taxon>Eukaryota</taxon>
        <taxon>Fungi</taxon>
        <taxon>Dikarya</taxon>
        <taxon>Basidiomycota</taxon>
        <taxon>Agaricomycotina</taxon>
        <taxon>Tremellomycetes</taxon>
        <taxon>Tremellales</taxon>
        <taxon>Trimorphomycetaceae</taxon>
        <taxon>Saitozyma</taxon>
    </lineage>
</organism>
<dbReference type="EMBL" id="RSCD01000001">
    <property type="protein sequence ID" value="RSH94978.1"/>
    <property type="molecule type" value="Genomic_DNA"/>
</dbReference>
<feature type="region of interest" description="Disordered" evidence="1">
    <location>
        <begin position="1"/>
        <end position="30"/>
    </location>
</feature>
<evidence type="ECO:0000313" key="3">
    <source>
        <dbReference type="Proteomes" id="UP000279259"/>
    </source>
</evidence>
<feature type="compositionally biased region" description="Polar residues" evidence="1">
    <location>
        <begin position="1"/>
        <end position="10"/>
    </location>
</feature>
<name>A0A427YV16_9TREE</name>